<name>A0A381YJI9_9ZZZZ</name>
<dbReference type="GO" id="GO:0008410">
    <property type="term" value="F:CoA-transferase activity"/>
    <property type="evidence" value="ECO:0007669"/>
    <property type="project" value="TreeGrafter"/>
</dbReference>
<dbReference type="Gene3D" id="3.30.1540.10">
    <property type="entry name" value="formyl-coa transferase, domain 3"/>
    <property type="match status" value="1"/>
</dbReference>
<dbReference type="EMBL" id="UINC01018388">
    <property type="protein sequence ID" value="SVA77199.1"/>
    <property type="molecule type" value="Genomic_DNA"/>
</dbReference>
<accession>A0A381YJI9</accession>
<gene>
    <name evidence="2" type="ORF">METZ01_LOCUS130053</name>
</gene>
<evidence type="ECO:0008006" key="3">
    <source>
        <dbReference type="Google" id="ProtNLM"/>
    </source>
</evidence>
<dbReference type="Pfam" id="PF02515">
    <property type="entry name" value="CoA_transf_3"/>
    <property type="match status" value="1"/>
</dbReference>
<dbReference type="AlphaFoldDB" id="A0A381YJI9"/>
<dbReference type="PANTHER" id="PTHR48207">
    <property type="entry name" value="SUCCINATE--HYDROXYMETHYLGLUTARATE COA-TRANSFERASE"/>
    <property type="match status" value="1"/>
</dbReference>
<evidence type="ECO:0000313" key="2">
    <source>
        <dbReference type="EMBL" id="SVA77199.1"/>
    </source>
</evidence>
<dbReference type="InterPro" id="IPR044855">
    <property type="entry name" value="CoA-Trfase_III_dom3_sf"/>
</dbReference>
<dbReference type="InterPro" id="IPR050483">
    <property type="entry name" value="CoA-transferase_III_domain"/>
</dbReference>
<sequence length="412" mass="46569">MSGPLEDLKVVELTSTVSGPFAGMILADQGADVIKVEPPGIGDLARFMGGRRAGMGAMFSVINRNKRSVALDLKEKEDFKVLQRLIKKADVLIENYRPGVVKKLGIDYEKVKRINKKIIYVSISGYGQTGPYKNIRVYDPLIQATAGSASAQNSENPEFFKSIVFDKVTGLTAAQVISSALFYREKHGEGQYLPISMLDSALYYLWPDVMWSRTFLGEGAVNSGELADYFPLFKVQNKSICIILVADPDFEKFCRLVETNLYKDERFSTMQQRVLNAKALVKKVEEILKDKDADKLRKELDELGIPVAVVNDLDEIHNDPQIKEQASLVEVKHPIAGEMRMPRPPFFFLKQNEFPKSHAPILGQHNREVLTELCVDEKEIIRMEEREKTNKEIIEGMIFTEVANAKDKKEKF</sequence>
<protein>
    <recommendedName>
        <fullName evidence="3">CoA transferase</fullName>
    </recommendedName>
</protein>
<dbReference type="InterPro" id="IPR023606">
    <property type="entry name" value="CoA-Trfase_III_dom_1_sf"/>
</dbReference>
<dbReference type="PANTHER" id="PTHR48207:SF3">
    <property type="entry name" value="SUCCINATE--HYDROXYMETHYLGLUTARATE COA-TRANSFERASE"/>
    <property type="match status" value="1"/>
</dbReference>
<dbReference type="Gene3D" id="3.40.50.10540">
    <property type="entry name" value="Crotonobetainyl-coa:carnitine coa-transferase, domain 1"/>
    <property type="match status" value="1"/>
</dbReference>
<evidence type="ECO:0000256" key="1">
    <source>
        <dbReference type="ARBA" id="ARBA00022679"/>
    </source>
</evidence>
<proteinExistence type="predicted"/>
<reference evidence="2" key="1">
    <citation type="submission" date="2018-05" db="EMBL/GenBank/DDBJ databases">
        <authorList>
            <person name="Lanie J.A."/>
            <person name="Ng W.-L."/>
            <person name="Kazmierczak K.M."/>
            <person name="Andrzejewski T.M."/>
            <person name="Davidsen T.M."/>
            <person name="Wayne K.J."/>
            <person name="Tettelin H."/>
            <person name="Glass J.I."/>
            <person name="Rusch D."/>
            <person name="Podicherti R."/>
            <person name="Tsui H.-C.T."/>
            <person name="Winkler M.E."/>
        </authorList>
    </citation>
    <scope>NUCLEOTIDE SEQUENCE</scope>
</reference>
<organism evidence="2">
    <name type="scientific">marine metagenome</name>
    <dbReference type="NCBI Taxonomy" id="408172"/>
    <lineage>
        <taxon>unclassified sequences</taxon>
        <taxon>metagenomes</taxon>
        <taxon>ecological metagenomes</taxon>
    </lineage>
</organism>
<keyword evidence="1" id="KW-0808">Transferase</keyword>
<dbReference type="SUPFAM" id="SSF89796">
    <property type="entry name" value="CoA-transferase family III (CaiB/BaiF)"/>
    <property type="match status" value="1"/>
</dbReference>
<dbReference type="InterPro" id="IPR003673">
    <property type="entry name" value="CoA-Trfase_fam_III"/>
</dbReference>